<keyword evidence="5" id="KW-0997">Cell inner membrane</keyword>
<dbReference type="InterPro" id="IPR050388">
    <property type="entry name" value="ABC_Ni/Peptide_Import"/>
</dbReference>
<dbReference type="EMBL" id="CP147404">
    <property type="protein sequence ID" value="WXB91676.1"/>
    <property type="molecule type" value="Genomic_DNA"/>
</dbReference>
<name>A0ABZ2N1U3_9BACI</name>
<dbReference type="CDD" id="cd03257">
    <property type="entry name" value="ABC_NikE_OppD_transporters"/>
    <property type="match status" value="1"/>
</dbReference>
<dbReference type="RefSeq" id="WP_338749399.1">
    <property type="nucleotide sequence ID" value="NZ_CP147404.1"/>
</dbReference>
<evidence type="ECO:0000256" key="4">
    <source>
        <dbReference type="ARBA" id="ARBA00022475"/>
    </source>
</evidence>
<evidence type="ECO:0000256" key="8">
    <source>
        <dbReference type="ARBA" id="ARBA00022967"/>
    </source>
</evidence>
<protein>
    <submittedName>
        <fullName evidence="11">ABC transporter ATP-binding protein</fullName>
    </submittedName>
</protein>
<evidence type="ECO:0000256" key="2">
    <source>
        <dbReference type="ARBA" id="ARBA00005417"/>
    </source>
</evidence>
<dbReference type="InterPro" id="IPR003439">
    <property type="entry name" value="ABC_transporter-like_ATP-bd"/>
</dbReference>
<dbReference type="InterPro" id="IPR003593">
    <property type="entry name" value="AAA+_ATPase"/>
</dbReference>
<organism evidence="11 12">
    <name type="scientific">Bacillus kandeliae</name>
    <dbReference type="NCBI Taxonomy" id="3129297"/>
    <lineage>
        <taxon>Bacteria</taxon>
        <taxon>Bacillati</taxon>
        <taxon>Bacillota</taxon>
        <taxon>Bacilli</taxon>
        <taxon>Bacillales</taxon>
        <taxon>Bacillaceae</taxon>
        <taxon>Bacillus</taxon>
    </lineage>
</organism>
<sequence>MSDLLTVKNLSTQFQTERGIAHAVRFVNFSIKSGETMGIVGESGSGKSVTAKSIMRLVESQNGKIVSGEMILENIDLAKQTEKHMQKIRGNSVAMIFQDPMTSLNPLLKVGSQIAEVLRFHKGMTKQQAQKEAISLMTQISIPSPEKRYHQYPHEFSGGMLQRLMIAISLACKPKLLIADEPTTALDVTIQAQILRLMKELQQQYGMAILMITHDLGVVAEICDKVSVMYAGEIVESTSVENIFEQPLHPYTKALMDSRPKLGYREKTLKSIEGSPPDLSKEINGCPFAPRCTVKIEKCLTEKPALKQMVPSHWAACHVAEAAVKEGDEHLDNNLITS</sequence>
<keyword evidence="3" id="KW-0813">Transport</keyword>
<keyword evidence="7 11" id="KW-0067">ATP-binding</keyword>
<dbReference type="Pfam" id="PF08352">
    <property type="entry name" value="oligo_HPY"/>
    <property type="match status" value="1"/>
</dbReference>
<keyword evidence="4" id="KW-1003">Cell membrane</keyword>
<keyword evidence="6" id="KW-0547">Nucleotide-binding</keyword>
<dbReference type="Pfam" id="PF00005">
    <property type="entry name" value="ABC_tran"/>
    <property type="match status" value="1"/>
</dbReference>
<feature type="domain" description="ABC transporter" evidence="10">
    <location>
        <begin position="5"/>
        <end position="256"/>
    </location>
</feature>
<keyword evidence="9" id="KW-0472">Membrane</keyword>
<evidence type="ECO:0000313" key="11">
    <source>
        <dbReference type="EMBL" id="WXB91676.1"/>
    </source>
</evidence>
<dbReference type="InterPro" id="IPR027417">
    <property type="entry name" value="P-loop_NTPase"/>
</dbReference>
<proteinExistence type="inferred from homology"/>
<keyword evidence="12" id="KW-1185">Reference proteome</keyword>
<evidence type="ECO:0000256" key="1">
    <source>
        <dbReference type="ARBA" id="ARBA00004202"/>
    </source>
</evidence>
<dbReference type="PANTHER" id="PTHR43297:SF14">
    <property type="entry name" value="ATPASE AAA-TYPE CORE DOMAIN-CONTAINING PROTEIN"/>
    <property type="match status" value="1"/>
</dbReference>
<dbReference type="PROSITE" id="PS00211">
    <property type="entry name" value="ABC_TRANSPORTER_1"/>
    <property type="match status" value="1"/>
</dbReference>
<keyword evidence="8" id="KW-1278">Translocase</keyword>
<evidence type="ECO:0000256" key="9">
    <source>
        <dbReference type="ARBA" id="ARBA00023136"/>
    </source>
</evidence>
<dbReference type="InterPro" id="IPR013563">
    <property type="entry name" value="Oligopep_ABC_C"/>
</dbReference>
<dbReference type="InterPro" id="IPR017871">
    <property type="entry name" value="ABC_transporter-like_CS"/>
</dbReference>
<dbReference type="GO" id="GO:0005524">
    <property type="term" value="F:ATP binding"/>
    <property type="evidence" value="ECO:0007669"/>
    <property type="project" value="UniProtKB-KW"/>
</dbReference>
<reference evidence="11 12" key="1">
    <citation type="submission" date="2024-02" db="EMBL/GenBank/DDBJ databases">
        <title>Seven novel Bacillus-like species.</title>
        <authorList>
            <person name="Liu G."/>
        </authorList>
    </citation>
    <scope>NUCLEOTIDE SEQUENCE [LARGE SCALE GENOMIC DNA]</scope>
    <source>
        <strain evidence="11 12">FJAT-52991</strain>
    </source>
</reference>
<evidence type="ECO:0000313" key="12">
    <source>
        <dbReference type="Proteomes" id="UP001387364"/>
    </source>
</evidence>
<dbReference type="Gene3D" id="3.40.50.300">
    <property type="entry name" value="P-loop containing nucleotide triphosphate hydrolases"/>
    <property type="match status" value="1"/>
</dbReference>
<comment type="subcellular location">
    <subcellularLocation>
        <location evidence="1">Cell membrane</location>
        <topology evidence="1">Peripheral membrane protein</topology>
    </subcellularLocation>
</comment>
<evidence type="ECO:0000256" key="6">
    <source>
        <dbReference type="ARBA" id="ARBA00022741"/>
    </source>
</evidence>
<dbReference type="PROSITE" id="PS50893">
    <property type="entry name" value="ABC_TRANSPORTER_2"/>
    <property type="match status" value="1"/>
</dbReference>
<dbReference type="PANTHER" id="PTHR43297">
    <property type="entry name" value="OLIGOPEPTIDE TRANSPORT ATP-BINDING PROTEIN APPD"/>
    <property type="match status" value="1"/>
</dbReference>
<evidence type="ECO:0000256" key="3">
    <source>
        <dbReference type="ARBA" id="ARBA00022448"/>
    </source>
</evidence>
<dbReference type="SUPFAM" id="SSF52540">
    <property type="entry name" value="P-loop containing nucleoside triphosphate hydrolases"/>
    <property type="match status" value="1"/>
</dbReference>
<dbReference type="Proteomes" id="UP001387364">
    <property type="component" value="Chromosome"/>
</dbReference>
<accession>A0ABZ2N1U3</accession>
<dbReference type="NCBIfam" id="TIGR01727">
    <property type="entry name" value="oligo_HPY"/>
    <property type="match status" value="1"/>
</dbReference>
<dbReference type="SMART" id="SM00382">
    <property type="entry name" value="AAA"/>
    <property type="match status" value="1"/>
</dbReference>
<evidence type="ECO:0000259" key="10">
    <source>
        <dbReference type="PROSITE" id="PS50893"/>
    </source>
</evidence>
<evidence type="ECO:0000256" key="5">
    <source>
        <dbReference type="ARBA" id="ARBA00022519"/>
    </source>
</evidence>
<comment type="similarity">
    <text evidence="2">Belongs to the ABC transporter superfamily.</text>
</comment>
<gene>
    <name evidence="11" type="ORF">WDJ61_10350</name>
</gene>
<evidence type="ECO:0000256" key="7">
    <source>
        <dbReference type="ARBA" id="ARBA00022840"/>
    </source>
</evidence>